<evidence type="ECO:0000313" key="4">
    <source>
        <dbReference type="Proteomes" id="UP000019141"/>
    </source>
</evidence>
<organism evidence="3 4">
    <name type="scientific">Entotheonella factor</name>
    <dbReference type="NCBI Taxonomy" id="1429438"/>
    <lineage>
        <taxon>Bacteria</taxon>
        <taxon>Pseudomonadati</taxon>
        <taxon>Nitrospinota/Tectimicrobiota group</taxon>
        <taxon>Candidatus Tectimicrobiota</taxon>
        <taxon>Candidatus Entotheonellia</taxon>
        <taxon>Candidatus Entotheonellales</taxon>
        <taxon>Candidatus Entotheonellaceae</taxon>
        <taxon>Candidatus Entotheonella</taxon>
    </lineage>
</organism>
<name>W4LD22_ENTF1</name>
<proteinExistence type="inferred from homology"/>
<keyword evidence="4" id="KW-1185">Reference proteome</keyword>
<keyword evidence="1" id="KW-1277">Toxin-antitoxin system</keyword>
<evidence type="ECO:0000256" key="2">
    <source>
        <dbReference type="PIRNR" id="PIRNR029218"/>
    </source>
</evidence>
<dbReference type="Gene3D" id="3.30.2310.20">
    <property type="entry name" value="RelE-like"/>
    <property type="match status" value="1"/>
</dbReference>
<accession>W4LD22</accession>
<reference evidence="3 4" key="1">
    <citation type="journal article" date="2014" name="Nature">
        <title>An environmental bacterial taxon with a large and distinct metabolic repertoire.</title>
        <authorList>
            <person name="Wilson M.C."/>
            <person name="Mori T."/>
            <person name="Ruckert C."/>
            <person name="Uria A.R."/>
            <person name="Helf M.J."/>
            <person name="Takada K."/>
            <person name="Gernert C."/>
            <person name="Steffens U.A."/>
            <person name="Heycke N."/>
            <person name="Schmitt S."/>
            <person name="Rinke C."/>
            <person name="Helfrich E.J."/>
            <person name="Brachmann A.O."/>
            <person name="Gurgui C."/>
            <person name="Wakimoto T."/>
            <person name="Kracht M."/>
            <person name="Crusemann M."/>
            <person name="Hentschel U."/>
            <person name="Abe I."/>
            <person name="Matsunaga S."/>
            <person name="Kalinowski J."/>
            <person name="Takeyama H."/>
            <person name="Piel J."/>
        </authorList>
    </citation>
    <scope>NUCLEOTIDE SEQUENCE [LARGE SCALE GENOMIC DNA]</scope>
    <source>
        <strain evidence="4">TSY1</strain>
    </source>
</reference>
<dbReference type="AlphaFoldDB" id="W4LD22"/>
<dbReference type="Proteomes" id="UP000019141">
    <property type="component" value="Unassembled WGS sequence"/>
</dbReference>
<dbReference type="Pfam" id="PF05016">
    <property type="entry name" value="ParE_toxin"/>
    <property type="match status" value="1"/>
</dbReference>
<protein>
    <recommendedName>
        <fullName evidence="2">Toxin</fullName>
    </recommendedName>
</protein>
<comment type="caution">
    <text evidence="3">The sequence shown here is derived from an EMBL/GenBank/DDBJ whole genome shotgun (WGS) entry which is preliminary data.</text>
</comment>
<dbReference type="InterPro" id="IPR028344">
    <property type="entry name" value="ParE1/4"/>
</dbReference>
<sequence length="102" mass="12030">MTLYKLTAAAEADLREIARYTRRQWGVAQSRDYARRLTSCFQNIADSEVVPRPFPDISPDLLVMRCEHHFIFYLHPQGQKPEIIAVLHERMDMIARLWGRML</sequence>
<dbReference type="InterPro" id="IPR007712">
    <property type="entry name" value="RelE/ParE_toxin"/>
</dbReference>
<evidence type="ECO:0000313" key="3">
    <source>
        <dbReference type="EMBL" id="ETW95887.1"/>
    </source>
</evidence>
<dbReference type="InterPro" id="IPR035093">
    <property type="entry name" value="RelE/ParE_toxin_dom_sf"/>
</dbReference>
<comment type="similarity">
    <text evidence="2">Belongs to the RelE toxin family.</text>
</comment>
<dbReference type="PIRSF" id="PIRSF029218">
    <property type="entry name" value="ParE"/>
    <property type="match status" value="1"/>
</dbReference>
<dbReference type="EMBL" id="AZHW01000862">
    <property type="protein sequence ID" value="ETW95887.1"/>
    <property type="molecule type" value="Genomic_DNA"/>
</dbReference>
<gene>
    <name evidence="3" type="ORF">ETSY1_28795</name>
</gene>
<evidence type="ECO:0000256" key="1">
    <source>
        <dbReference type="ARBA" id="ARBA00022649"/>
    </source>
</evidence>
<dbReference type="HOGENOM" id="CLU_147162_3_2_7"/>